<evidence type="ECO:0000256" key="1">
    <source>
        <dbReference type="ARBA" id="ARBA00022574"/>
    </source>
</evidence>
<reference evidence="7" key="1">
    <citation type="journal article" date="2019" name="Beilstein J. Org. Chem.">
        <title>Nanangenines: drimane sesquiterpenoids as the dominant metabolite cohort of a novel Australian fungus, Aspergillus nanangensis.</title>
        <authorList>
            <person name="Lacey H.J."/>
            <person name="Gilchrist C.L.M."/>
            <person name="Crombie A."/>
            <person name="Kalaitzis J.A."/>
            <person name="Vuong D."/>
            <person name="Rutledge P.J."/>
            <person name="Turner P."/>
            <person name="Pitt J.I."/>
            <person name="Lacey E."/>
            <person name="Chooi Y.H."/>
            <person name="Piggott A.M."/>
        </authorList>
    </citation>
    <scope>NUCLEOTIDE SEQUENCE</scope>
    <source>
        <strain evidence="7">MST-FP2251</strain>
    </source>
</reference>
<feature type="non-terminal residue" evidence="7">
    <location>
        <position position="120"/>
    </location>
</feature>
<keyword evidence="8" id="KW-1185">Reference proteome</keyword>
<gene>
    <name evidence="7" type="ORF">FE257_011170</name>
</gene>
<feature type="repeat" description="WD" evidence="6">
    <location>
        <begin position="9"/>
        <end position="50"/>
    </location>
</feature>
<proteinExistence type="inferred from homology"/>
<keyword evidence="2" id="KW-0677">Repeat</keyword>
<keyword evidence="1 6" id="KW-0853">WD repeat</keyword>
<dbReference type="GO" id="GO:1990234">
    <property type="term" value="C:transferase complex"/>
    <property type="evidence" value="ECO:0007669"/>
    <property type="project" value="UniProtKB-ARBA"/>
</dbReference>
<dbReference type="SUPFAM" id="SSF50978">
    <property type="entry name" value="WD40 repeat-like"/>
    <property type="match status" value="1"/>
</dbReference>
<dbReference type="GO" id="GO:0005634">
    <property type="term" value="C:nucleus"/>
    <property type="evidence" value="ECO:0007669"/>
    <property type="project" value="TreeGrafter"/>
</dbReference>
<dbReference type="InterPro" id="IPR036322">
    <property type="entry name" value="WD40_repeat_dom_sf"/>
</dbReference>
<dbReference type="PANTHER" id="PTHR22847:SF637">
    <property type="entry name" value="WD REPEAT DOMAIN 5B"/>
    <property type="match status" value="1"/>
</dbReference>
<evidence type="ECO:0000256" key="5">
    <source>
        <dbReference type="ARBA" id="ARBA00043913"/>
    </source>
</evidence>
<evidence type="ECO:0000313" key="8">
    <source>
        <dbReference type="Proteomes" id="UP001194746"/>
    </source>
</evidence>
<dbReference type="EMBL" id="VCAU01000073">
    <property type="protein sequence ID" value="KAF9886657.1"/>
    <property type="molecule type" value="Genomic_DNA"/>
</dbReference>
<comment type="similarity">
    <text evidence="3">Belongs to the WD repeat MDV1/CAF4 family.</text>
</comment>
<dbReference type="PROSITE" id="PS50082">
    <property type="entry name" value="WD_REPEATS_2"/>
    <property type="match status" value="2"/>
</dbReference>
<dbReference type="InterPro" id="IPR020472">
    <property type="entry name" value="WD40_PAC1"/>
</dbReference>
<protein>
    <recommendedName>
        <fullName evidence="4">Mitochondrial division protein 1</fullName>
    </recommendedName>
</protein>
<dbReference type="PROSITE" id="PS50294">
    <property type="entry name" value="WD_REPEATS_REGION"/>
    <property type="match status" value="2"/>
</dbReference>
<dbReference type="InterPro" id="IPR015943">
    <property type="entry name" value="WD40/YVTN_repeat-like_dom_sf"/>
</dbReference>
<comment type="function">
    <text evidence="5">Involved in mitochondrial fission. Acts as an adapter protein required to form mitochondrial fission complexes. Formation of these complexes is required to promote constriction and fission of the mitochondrial compartment at a late step in mitochondrial division.</text>
</comment>
<evidence type="ECO:0000256" key="3">
    <source>
        <dbReference type="ARBA" id="ARBA00038415"/>
    </source>
</evidence>
<comment type="caution">
    <text evidence="7">The sequence shown here is derived from an EMBL/GenBank/DDBJ whole genome shotgun (WGS) entry which is preliminary data.</text>
</comment>
<evidence type="ECO:0000256" key="2">
    <source>
        <dbReference type="ARBA" id="ARBA00022737"/>
    </source>
</evidence>
<sequence length="120" mass="13541">MWTANLQTLEGHSDWVSSVAFSPDSQLLATGSDDKTIKLWDPRTGELCQTLEGHSSWVRSVAFSPDSQLLATGSDDKTVKLWDPRTGELRQTLEGHSHWLWIGTDIDGLSLLEEQWIVYR</sequence>
<dbReference type="AlphaFoldDB" id="A0AAD4CHY5"/>
<dbReference type="Pfam" id="PF00400">
    <property type="entry name" value="WD40"/>
    <property type="match status" value="2"/>
</dbReference>
<name>A0AAD4CHY5_ASPNN</name>
<dbReference type="PANTHER" id="PTHR22847">
    <property type="entry name" value="WD40 REPEAT PROTEIN"/>
    <property type="match status" value="1"/>
</dbReference>
<dbReference type="Proteomes" id="UP001194746">
    <property type="component" value="Unassembled WGS sequence"/>
</dbReference>
<evidence type="ECO:0000256" key="4">
    <source>
        <dbReference type="ARBA" id="ARBA00039789"/>
    </source>
</evidence>
<dbReference type="SMART" id="SM00320">
    <property type="entry name" value="WD40"/>
    <property type="match status" value="2"/>
</dbReference>
<reference evidence="7" key="2">
    <citation type="submission" date="2020-02" db="EMBL/GenBank/DDBJ databases">
        <authorList>
            <person name="Gilchrist C.L.M."/>
            <person name="Chooi Y.-H."/>
        </authorList>
    </citation>
    <scope>NUCLEOTIDE SEQUENCE</scope>
    <source>
        <strain evidence="7">MST-FP2251</strain>
    </source>
</reference>
<organism evidence="7 8">
    <name type="scientific">Aspergillus nanangensis</name>
    <dbReference type="NCBI Taxonomy" id="2582783"/>
    <lineage>
        <taxon>Eukaryota</taxon>
        <taxon>Fungi</taxon>
        <taxon>Dikarya</taxon>
        <taxon>Ascomycota</taxon>
        <taxon>Pezizomycotina</taxon>
        <taxon>Eurotiomycetes</taxon>
        <taxon>Eurotiomycetidae</taxon>
        <taxon>Eurotiales</taxon>
        <taxon>Aspergillaceae</taxon>
        <taxon>Aspergillus</taxon>
        <taxon>Aspergillus subgen. Circumdati</taxon>
    </lineage>
</organism>
<accession>A0AAD4CHY5</accession>
<feature type="repeat" description="WD" evidence="6">
    <location>
        <begin position="51"/>
        <end position="92"/>
    </location>
</feature>
<dbReference type="PRINTS" id="PR00320">
    <property type="entry name" value="GPROTEINBRPT"/>
</dbReference>
<dbReference type="Gene3D" id="2.130.10.10">
    <property type="entry name" value="YVTN repeat-like/Quinoprotein amine dehydrogenase"/>
    <property type="match status" value="1"/>
</dbReference>
<dbReference type="InterPro" id="IPR001680">
    <property type="entry name" value="WD40_rpt"/>
</dbReference>
<evidence type="ECO:0000256" key="6">
    <source>
        <dbReference type="PROSITE-ProRule" id="PRU00221"/>
    </source>
</evidence>
<evidence type="ECO:0000313" key="7">
    <source>
        <dbReference type="EMBL" id="KAF9886657.1"/>
    </source>
</evidence>